<dbReference type="STRING" id="767452.AVL62_09580"/>
<feature type="region of interest" description="Disordered" evidence="1">
    <location>
        <begin position="1"/>
        <end position="23"/>
    </location>
</feature>
<evidence type="ECO:0000313" key="3">
    <source>
        <dbReference type="Proteomes" id="UP000054837"/>
    </source>
</evidence>
<feature type="region of interest" description="Disordered" evidence="1">
    <location>
        <begin position="68"/>
        <end position="91"/>
    </location>
</feature>
<organism evidence="2 3">
    <name type="scientific">Serinicoccus chungangensis</name>
    <dbReference type="NCBI Taxonomy" id="767452"/>
    <lineage>
        <taxon>Bacteria</taxon>
        <taxon>Bacillati</taxon>
        <taxon>Actinomycetota</taxon>
        <taxon>Actinomycetes</taxon>
        <taxon>Micrococcales</taxon>
        <taxon>Ornithinimicrobiaceae</taxon>
        <taxon>Serinicoccus</taxon>
    </lineage>
</organism>
<dbReference type="OrthoDB" id="4869504at2"/>
<keyword evidence="3" id="KW-1185">Reference proteome</keyword>
<dbReference type="EMBL" id="LQBL01000032">
    <property type="protein sequence ID" value="KUG51564.1"/>
    <property type="molecule type" value="Genomic_DNA"/>
</dbReference>
<protein>
    <submittedName>
        <fullName evidence="2">Uncharacterized protein</fullName>
    </submittedName>
</protein>
<dbReference type="RefSeq" id="WP_058892461.1">
    <property type="nucleotide sequence ID" value="NZ_LQBL01000032.1"/>
</dbReference>
<sequence>MSDLDGRPETGTTPPGPGLPGGPVLVVTAVELELLEDAHDRSLDAATPGADTLDPATLDAATLGEGAARLGRVTGPTPRAGPPAAQERPRPDRAEALLSLQGRGLLDADGALAAGTAFTDLVLVMLDVRLAAEALLVVERRLAGAEERPDLRLLHLVAAGGVVEDLHAGGWHGLDLLVDPGQLAEEALTPVLPPDARAGRGEPVVLDPDDPDAAAAALGAGLLAELTLARPGSGTEESVLLAVGESGCHVAWAPATPREGPSTAGVLDDRPAAPPRLTFAPTSPDALRALVREWVSRVVEPVPLPRHAPG</sequence>
<evidence type="ECO:0000256" key="1">
    <source>
        <dbReference type="SAM" id="MobiDB-lite"/>
    </source>
</evidence>
<reference evidence="2 3" key="1">
    <citation type="submission" date="2015-12" db="EMBL/GenBank/DDBJ databases">
        <title>Serinicoccus chungangenesis strain CD08_5 genome sequencing and assembly.</title>
        <authorList>
            <person name="Chander A.M."/>
            <person name="Kaur G."/>
            <person name="Nair G.R."/>
            <person name="Dhawan D.K."/>
            <person name="Kochhar R.K."/>
            <person name="Mayilraj S."/>
            <person name="Bhadada S.K."/>
        </authorList>
    </citation>
    <scope>NUCLEOTIDE SEQUENCE [LARGE SCALE GENOMIC DNA]</scope>
    <source>
        <strain evidence="2 3">CD08_5</strain>
    </source>
</reference>
<feature type="region of interest" description="Disordered" evidence="1">
    <location>
        <begin position="257"/>
        <end position="280"/>
    </location>
</feature>
<proteinExistence type="predicted"/>
<comment type="caution">
    <text evidence="2">The sequence shown here is derived from an EMBL/GenBank/DDBJ whole genome shotgun (WGS) entry which is preliminary data.</text>
</comment>
<feature type="compositionally biased region" description="Low complexity" evidence="1">
    <location>
        <begin position="71"/>
        <end position="85"/>
    </location>
</feature>
<evidence type="ECO:0000313" key="2">
    <source>
        <dbReference type="EMBL" id="KUG51564.1"/>
    </source>
</evidence>
<dbReference type="Proteomes" id="UP000054837">
    <property type="component" value="Unassembled WGS sequence"/>
</dbReference>
<accession>A0A0W8I1T4</accession>
<gene>
    <name evidence="2" type="ORF">AVL62_09580</name>
</gene>
<name>A0A0W8I1T4_9MICO</name>
<dbReference type="AlphaFoldDB" id="A0A0W8I1T4"/>